<dbReference type="Proteomes" id="UP001519460">
    <property type="component" value="Unassembled WGS sequence"/>
</dbReference>
<name>A0ABD0J649_9CAEN</name>
<evidence type="ECO:0000313" key="2">
    <source>
        <dbReference type="Proteomes" id="UP001519460"/>
    </source>
</evidence>
<dbReference type="EMBL" id="JACVVK020000643">
    <property type="protein sequence ID" value="KAK7461167.1"/>
    <property type="molecule type" value="Genomic_DNA"/>
</dbReference>
<feature type="non-terminal residue" evidence="1">
    <location>
        <position position="1"/>
    </location>
</feature>
<dbReference type="AlphaFoldDB" id="A0ABD0J649"/>
<gene>
    <name evidence="1" type="ORF">BaRGS_00038787</name>
</gene>
<accession>A0ABD0J649</accession>
<reference evidence="1 2" key="1">
    <citation type="journal article" date="2023" name="Sci. Data">
        <title>Genome assembly of the Korean intertidal mud-creeper Batillaria attramentaria.</title>
        <authorList>
            <person name="Patra A.K."/>
            <person name="Ho P.T."/>
            <person name="Jun S."/>
            <person name="Lee S.J."/>
            <person name="Kim Y."/>
            <person name="Won Y.J."/>
        </authorList>
    </citation>
    <scope>NUCLEOTIDE SEQUENCE [LARGE SCALE GENOMIC DNA]</scope>
    <source>
        <strain evidence="1">Wonlab-2016</strain>
    </source>
</reference>
<protein>
    <submittedName>
        <fullName evidence="1">Uncharacterized protein</fullName>
    </submittedName>
</protein>
<evidence type="ECO:0000313" key="1">
    <source>
        <dbReference type="EMBL" id="KAK7461167.1"/>
    </source>
</evidence>
<keyword evidence="2" id="KW-1185">Reference proteome</keyword>
<sequence length="59" mass="6373">PLRLAVQPRDYPQSAHPQTLNACKRFRVSMRVRAGLRASTSASARAAMIGPRALNGCPV</sequence>
<organism evidence="1 2">
    <name type="scientific">Batillaria attramentaria</name>
    <dbReference type="NCBI Taxonomy" id="370345"/>
    <lineage>
        <taxon>Eukaryota</taxon>
        <taxon>Metazoa</taxon>
        <taxon>Spiralia</taxon>
        <taxon>Lophotrochozoa</taxon>
        <taxon>Mollusca</taxon>
        <taxon>Gastropoda</taxon>
        <taxon>Caenogastropoda</taxon>
        <taxon>Sorbeoconcha</taxon>
        <taxon>Cerithioidea</taxon>
        <taxon>Batillariidae</taxon>
        <taxon>Batillaria</taxon>
    </lineage>
</organism>
<proteinExistence type="predicted"/>
<comment type="caution">
    <text evidence="1">The sequence shown here is derived from an EMBL/GenBank/DDBJ whole genome shotgun (WGS) entry which is preliminary data.</text>
</comment>